<protein>
    <submittedName>
        <fullName evidence="1">Uncharacterized protein</fullName>
    </submittedName>
</protein>
<dbReference type="AlphaFoldDB" id="A0A9K3I6P7"/>
<evidence type="ECO:0000313" key="2">
    <source>
        <dbReference type="Proteomes" id="UP000215914"/>
    </source>
</evidence>
<dbReference type="Gramene" id="mRNA:HanXRQr2_Chr09g0391621">
    <property type="protein sequence ID" value="mRNA:HanXRQr2_Chr09g0391621"/>
    <property type="gene ID" value="HanXRQr2_Chr09g0391621"/>
</dbReference>
<name>A0A9K3I6P7_HELAN</name>
<proteinExistence type="predicted"/>
<dbReference type="Proteomes" id="UP000215914">
    <property type="component" value="Unassembled WGS sequence"/>
</dbReference>
<comment type="caution">
    <text evidence="1">The sequence shown here is derived from an EMBL/GenBank/DDBJ whole genome shotgun (WGS) entry which is preliminary data.</text>
</comment>
<reference evidence="1" key="2">
    <citation type="submission" date="2020-06" db="EMBL/GenBank/DDBJ databases">
        <title>Helianthus annuus Genome sequencing and assembly Release 2.</title>
        <authorList>
            <person name="Gouzy J."/>
            <person name="Langlade N."/>
            <person name="Munos S."/>
        </authorList>
    </citation>
    <scope>NUCLEOTIDE SEQUENCE</scope>
    <source>
        <tissue evidence="1">Leaves</tissue>
    </source>
</reference>
<accession>A0A9K3I6P7</accession>
<sequence length="40" mass="4575">MTVCIDIPSAEKVRIVRMDLDNKVEAFSKKGQNNWIKIAL</sequence>
<gene>
    <name evidence="1" type="ORF">HanXRQr2_Chr09g0391621</name>
</gene>
<evidence type="ECO:0000313" key="1">
    <source>
        <dbReference type="EMBL" id="KAF5791172.1"/>
    </source>
</evidence>
<reference evidence="1" key="1">
    <citation type="journal article" date="2017" name="Nature">
        <title>The sunflower genome provides insights into oil metabolism, flowering and Asterid evolution.</title>
        <authorList>
            <person name="Badouin H."/>
            <person name="Gouzy J."/>
            <person name="Grassa C.J."/>
            <person name="Murat F."/>
            <person name="Staton S.E."/>
            <person name="Cottret L."/>
            <person name="Lelandais-Briere C."/>
            <person name="Owens G.L."/>
            <person name="Carrere S."/>
            <person name="Mayjonade B."/>
            <person name="Legrand L."/>
            <person name="Gill N."/>
            <person name="Kane N.C."/>
            <person name="Bowers J.E."/>
            <person name="Hubner S."/>
            <person name="Bellec A."/>
            <person name="Berard A."/>
            <person name="Berges H."/>
            <person name="Blanchet N."/>
            <person name="Boniface M.C."/>
            <person name="Brunel D."/>
            <person name="Catrice O."/>
            <person name="Chaidir N."/>
            <person name="Claudel C."/>
            <person name="Donnadieu C."/>
            <person name="Faraut T."/>
            <person name="Fievet G."/>
            <person name="Helmstetter N."/>
            <person name="King M."/>
            <person name="Knapp S.J."/>
            <person name="Lai Z."/>
            <person name="Le Paslier M.C."/>
            <person name="Lippi Y."/>
            <person name="Lorenzon L."/>
            <person name="Mandel J.R."/>
            <person name="Marage G."/>
            <person name="Marchand G."/>
            <person name="Marquand E."/>
            <person name="Bret-Mestries E."/>
            <person name="Morien E."/>
            <person name="Nambeesan S."/>
            <person name="Nguyen T."/>
            <person name="Pegot-Espagnet P."/>
            <person name="Pouilly N."/>
            <person name="Raftis F."/>
            <person name="Sallet E."/>
            <person name="Schiex T."/>
            <person name="Thomas J."/>
            <person name="Vandecasteele C."/>
            <person name="Vares D."/>
            <person name="Vear F."/>
            <person name="Vautrin S."/>
            <person name="Crespi M."/>
            <person name="Mangin B."/>
            <person name="Burke J.M."/>
            <person name="Salse J."/>
            <person name="Munos S."/>
            <person name="Vincourt P."/>
            <person name="Rieseberg L.H."/>
            <person name="Langlade N.B."/>
        </authorList>
    </citation>
    <scope>NUCLEOTIDE SEQUENCE</scope>
    <source>
        <tissue evidence="1">Leaves</tissue>
    </source>
</reference>
<organism evidence="1 2">
    <name type="scientific">Helianthus annuus</name>
    <name type="common">Common sunflower</name>
    <dbReference type="NCBI Taxonomy" id="4232"/>
    <lineage>
        <taxon>Eukaryota</taxon>
        <taxon>Viridiplantae</taxon>
        <taxon>Streptophyta</taxon>
        <taxon>Embryophyta</taxon>
        <taxon>Tracheophyta</taxon>
        <taxon>Spermatophyta</taxon>
        <taxon>Magnoliopsida</taxon>
        <taxon>eudicotyledons</taxon>
        <taxon>Gunneridae</taxon>
        <taxon>Pentapetalae</taxon>
        <taxon>asterids</taxon>
        <taxon>campanulids</taxon>
        <taxon>Asterales</taxon>
        <taxon>Asteraceae</taxon>
        <taxon>Asteroideae</taxon>
        <taxon>Heliantheae alliance</taxon>
        <taxon>Heliantheae</taxon>
        <taxon>Helianthus</taxon>
    </lineage>
</organism>
<keyword evidence="2" id="KW-1185">Reference proteome</keyword>
<dbReference type="EMBL" id="MNCJ02000324">
    <property type="protein sequence ID" value="KAF5791172.1"/>
    <property type="molecule type" value="Genomic_DNA"/>
</dbReference>